<keyword evidence="2" id="KW-0808">Transferase</keyword>
<feature type="domain" description="Formyl transferase N-terminal" evidence="1">
    <location>
        <begin position="39"/>
        <end position="114"/>
    </location>
</feature>
<protein>
    <submittedName>
        <fullName evidence="2">Methionyl-tRNA formyltransferase</fullName>
    </submittedName>
</protein>
<evidence type="ECO:0000259" key="1">
    <source>
        <dbReference type="Pfam" id="PF00551"/>
    </source>
</evidence>
<gene>
    <name evidence="2" type="ORF">FPD46_03945</name>
</gene>
<dbReference type="RefSeq" id="WP_147575430.1">
    <property type="nucleotide sequence ID" value="NZ_VOWB01000038.1"/>
</dbReference>
<dbReference type="SUPFAM" id="SSF53328">
    <property type="entry name" value="Formyltransferase"/>
    <property type="match status" value="1"/>
</dbReference>
<dbReference type="Proteomes" id="UP000321310">
    <property type="component" value="Unassembled WGS sequence"/>
</dbReference>
<accession>A0A5C7DYM5</accession>
<evidence type="ECO:0000313" key="2">
    <source>
        <dbReference type="EMBL" id="TXE82846.1"/>
    </source>
</evidence>
<dbReference type="PANTHER" id="PTHR11138:SF5">
    <property type="entry name" value="METHIONYL-TRNA FORMYLTRANSFERASE, MITOCHONDRIAL"/>
    <property type="match status" value="1"/>
</dbReference>
<organism evidence="2 3">
    <name type="scientific">Campylobacter peloridis</name>
    <dbReference type="NCBI Taxonomy" id="488546"/>
    <lineage>
        <taxon>Bacteria</taxon>
        <taxon>Pseudomonadati</taxon>
        <taxon>Campylobacterota</taxon>
        <taxon>Epsilonproteobacteria</taxon>
        <taxon>Campylobacterales</taxon>
        <taxon>Campylobacteraceae</taxon>
        <taxon>Campylobacter</taxon>
    </lineage>
</organism>
<dbReference type="InterPro" id="IPR036477">
    <property type="entry name" value="Formyl_transf_N_sf"/>
</dbReference>
<dbReference type="GO" id="GO:0004479">
    <property type="term" value="F:methionyl-tRNA formyltransferase activity"/>
    <property type="evidence" value="ECO:0007669"/>
    <property type="project" value="TreeGrafter"/>
</dbReference>
<proteinExistence type="predicted"/>
<dbReference type="EMBL" id="VOWB01000038">
    <property type="protein sequence ID" value="TXE82846.1"/>
    <property type="molecule type" value="Genomic_DNA"/>
</dbReference>
<name>A0A5C7DYM5_9BACT</name>
<dbReference type="Pfam" id="PF00551">
    <property type="entry name" value="Formyl_trans_N"/>
    <property type="match status" value="1"/>
</dbReference>
<reference evidence="2 3" key="1">
    <citation type="submission" date="2019-07" db="EMBL/GenBank/DDBJ databases">
        <title>Rapid identification of Enteric Bacteria from Whole Genome Sequences (WGS) using Average Nucleotide Identity (ANI).</title>
        <authorList>
            <person name="Lane C."/>
        </authorList>
    </citation>
    <scope>NUCLEOTIDE SEQUENCE [LARGE SCALE GENOMIC DNA]</scope>
    <source>
        <strain evidence="2 3">2016D-0250</strain>
    </source>
</reference>
<dbReference type="PANTHER" id="PTHR11138">
    <property type="entry name" value="METHIONYL-TRNA FORMYLTRANSFERASE"/>
    <property type="match status" value="1"/>
</dbReference>
<comment type="caution">
    <text evidence="2">The sequence shown here is derived from an EMBL/GenBank/DDBJ whole genome shotgun (WGS) entry which is preliminary data.</text>
</comment>
<evidence type="ECO:0000313" key="3">
    <source>
        <dbReference type="Proteomes" id="UP000321310"/>
    </source>
</evidence>
<dbReference type="AlphaFoldDB" id="A0A5C7DYM5"/>
<dbReference type="Gene3D" id="3.40.50.12230">
    <property type="match status" value="1"/>
</dbReference>
<sequence length="214" mass="24977">MKIALLTSPNQWFVPYIKKLQKLIPNSLVFYKHEQISDYDIVFILSYHKIISKKFLKTNKYNIVVHASNLPHGKGWAPLFHQVLEGKNEITFTLFEADEKADNGDIYMQKTLFLNGLELYEELRDKQANFTIKLCLDFLRKFPNITKTPQNGNESFYPKRTPKDHELDVNKSINEQFNLLRISSNEEFPAFFYKNGKKFIIKIYTQDNGGGGIS</sequence>
<dbReference type="InterPro" id="IPR002376">
    <property type="entry name" value="Formyl_transf_N"/>
</dbReference>